<dbReference type="Proteomes" id="UP001500393">
    <property type="component" value="Unassembled WGS sequence"/>
</dbReference>
<protein>
    <submittedName>
        <fullName evidence="1">Uncharacterized protein</fullName>
    </submittedName>
</protein>
<evidence type="ECO:0000313" key="1">
    <source>
        <dbReference type="EMBL" id="GAA1620904.1"/>
    </source>
</evidence>
<reference evidence="1 2" key="1">
    <citation type="journal article" date="2019" name="Int. J. Syst. Evol. Microbiol.">
        <title>The Global Catalogue of Microorganisms (GCM) 10K type strain sequencing project: providing services to taxonomists for standard genome sequencing and annotation.</title>
        <authorList>
            <consortium name="The Broad Institute Genomics Platform"/>
            <consortium name="The Broad Institute Genome Sequencing Center for Infectious Disease"/>
            <person name="Wu L."/>
            <person name="Ma J."/>
        </authorList>
    </citation>
    <scope>NUCLEOTIDE SEQUENCE [LARGE SCALE GENOMIC DNA]</scope>
    <source>
        <strain evidence="1 2">JCM 14969</strain>
    </source>
</reference>
<dbReference type="RefSeq" id="WP_344222765.1">
    <property type="nucleotide sequence ID" value="NZ_BAAAOS010000085.1"/>
</dbReference>
<evidence type="ECO:0000313" key="2">
    <source>
        <dbReference type="Proteomes" id="UP001500393"/>
    </source>
</evidence>
<accession>A0ABN2EZ54</accession>
<sequence>MSSYDPIAASEGEAMTLTEYRERMDQLPPNSLAPKHYRNLQAFGISYERSLRGQQQAAYDQHKEQSKENCAQRWAEVEAIRAEIKDLIEGARSGRISGAVLRRQATEVHRYLPQVREQVTEHRAAEDAAWEEIAKDPAEFQAEQLDRMPAMRGRLPKLTAGYLQGDRSAAHDPFITND</sequence>
<gene>
    <name evidence="1" type="ORF">GCM10009789_87810</name>
</gene>
<proteinExistence type="predicted"/>
<name>A0ABN2EZ54_9ACTN</name>
<dbReference type="EMBL" id="BAAAOS010000085">
    <property type="protein sequence ID" value="GAA1620904.1"/>
    <property type="molecule type" value="Genomic_DNA"/>
</dbReference>
<organism evidence="1 2">
    <name type="scientific">Kribbella sancticallisti</name>
    <dbReference type="NCBI Taxonomy" id="460087"/>
    <lineage>
        <taxon>Bacteria</taxon>
        <taxon>Bacillati</taxon>
        <taxon>Actinomycetota</taxon>
        <taxon>Actinomycetes</taxon>
        <taxon>Propionibacteriales</taxon>
        <taxon>Kribbellaceae</taxon>
        <taxon>Kribbella</taxon>
    </lineage>
</organism>
<keyword evidence="2" id="KW-1185">Reference proteome</keyword>
<comment type="caution">
    <text evidence="1">The sequence shown here is derived from an EMBL/GenBank/DDBJ whole genome shotgun (WGS) entry which is preliminary data.</text>
</comment>